<comment type="catalytic activity">
    <reaction evidence="8">
        <text>tRNA(Pro) + L-proline + ATP = L-prolyl-tRNA(Pro) + AMP + diphosphate</text>
        <dbReference type="Rhea" id="RHEA:14305"/>
        <dbReference type="Rhea" id="RHEA-COMP:9700"/>
        <dbReference type="Rhea" id="RHEA-COMP:9702"/>
        <dbReference type="ChEBI" id="CHEBI:30616"/>
        <dbReference type="ChEBI" id="CHEBI:33019"/>
        <dbReference type="ChEBI" id="CHEBI:60039"/>
        <dbReference type="ChEBI" id="CHEBI:78442"/>
        <dbReference type="ChEBI" id="CHEBI:78532"/>
        <dbReference type="ChEBI" id="CHEBI:456215"/>
        <dbReference type="EC" id="6.1.1.15"/>
    </reaction>
</comment>
<keyword evidence="12" id="KW-1185">Reference proteome</keyword>
<dbReference type="SUPFAM" id="SSF55681">
    <property type="entry name" value="Class II aaRS and biotin synthetases"/>
    <property type="match status" value="1"/>
</dbReference>
<evidence type="ECO:0000256" key="6">
    <source>
        <dbReference type="ARBA" id="ARBA00023146"/>
    </source>
</evidence>
<dbReference type="GO" id="GO:0006433">
    <property type="term" value="P:prolyl-tRNA aminoacylation"/>
    <property type="evidence" value="ECO:0007669"/>
    <property type="project" value="InterPro"/>
</dbReference>
<keyword evidence="5" id="KW-0648">Protein biosynthesis</keyword>
<evidence type="ECO:0000256" key="4">
    <source>
        <dbReference type="ARBA" id="ARBA00022840"/>
    </source>
</evidence>
<dbReference type="InterPro" id="IPR002316">
    <property type="entry name" value="Pro-tRNA-ligase_IIa"/>
</dbReference>
<dbReference type="FunFam" id="3.30.930.10:FF:000007">
    <property type="entry name" value="Bifunctional glutamate/proline--tRNA ligase"/>
    <property type="match status" value="1"/>
</dbReference>
<dbReference type="Pfam" id="PF03129">
    <property type="entry name" value="HGTP_anticodon"/>
    <property type="match status" value="1"/>
</dbReference>
<accession>A0AAD3DGE2</accession>
<evidence type="ECO:0000313" key="11">
    <source>
        <dbReference type="EMBL" id="GFR41339.1"/>
    </source>
</evidence>
<evidence type="ECO:0000256" key="1">
    <source>
        <dbReference type="ARBA" id="ARBA00012831"/>
    </source>
</evidence>
<dbReference type="Gene3D" id="3.30.110.30">
    <property type="entry name" value="C-terminal domain of ProRS"/>
    <property type="match status" value="1"/>
</dbReference>
<dbReference type="GO" id="GO:0004827">
    <property type="term" value="F:proline-tRNA ligase activity"/>
    <property type="evidence" value="ECO:0007669"/>
    <property type="project" value="UniProtKB-EC"/>
</dbReference>
<dbReference type="EC" id="6.1.1.15" evidence="1"/>
<gene>
    <name evidence="11" type="ORF">Agub_g2024</name>
</gene>
<evidence type="ECO:0000313" key="12">
    <source>
        <dbReference type="Proteomes" id="UP001054857"/>
    </source>
</evidence>
<keyword evidence="2" id="KW-0436">Ligase</keyword>
<evidence type="ECO:0000259" key="10">
    <source>
        <dbReference type="PROSITE" id="PS50862"/>
    </source>
</evidence>
<dbReference type="AlphaFoldDB" id="A0AAD3DGE2"/>
<dbReference type="PANTHER" id="PTHR43382:SF2">
    <property type="entry name" value="BIFUNCTIONAL GLUTAMATE_PROLINE--TRNA LIGASE"/>
    <property type="match status" value="1"/>
</dbReference>
<dbReference type="SMART" id="SM00946">
    <property type="entry name" value="ProRS-C_1"/>
    <property type="match status" value="1"/>
</dbReference>
<dbReference type="FunFam" id="3.40.50.800:FF:000005">
    <property type="entry name" value="bifunctional glutamate/proline--tRNA ligase"/>
    <property type="match status" value="1"/>
</dbReference>
<evidence type="ECO:0000256" key="3">
    <source>
        <dbReference type="ARBA" id="ARBA00022741"/>
    </source>
</evidence>
<dbReference type="PRINTS" id="PR01046">
    <property type="entry name" value="TRNASYNTHPRO"/>
</dbReference>
<name>A0AAD3DGE2_9CHLO</name>
<dbReference type="GO" id="GO:0017101">
    <property type="term" value="C:aminoacyl-tRNA synthetase multienzyme complex"/>
    <property type="evidence" value="ECO:0007669"/>
    <property type="project" value="TreeGrafter"/>
</dbReference>
<dbReference type="EMBL" id="BMAR01000001">
    <property type="protein sequence ID" value="GFR41339.1"/>
    <property type="molecule type" value="Genomic_DNA"/>
</dbReference>
<dbReference type="CDD" id="cd00862">
    <property type="entry name" value="ProRS_anticodon_zinc"/>
    <property type="match status" value="1"/>
</dbReference>
<evidence type="ECO:0000256" key="8">
    <source>
        <dbReference type="ARBA" id="ARBA00047671"/>
    </source>
</evidence>
<evidence type="ECO:0000256" key="7">
    <source>
        <dbReference type="ARBA" id="ARBA00029731"/>
    </source>
</evidence>
<dbReference type="InterPro" id="IPR002314">
    <property type="entry name" value="aa-tRNA-synt_IIb"/>
</dbReference>
<dbReference type="Proteomes" id="UP001054857">
    <property type="component" value="Unassembled WGS sequence"/>
</dbReference>
<reference evidence="11 12" key="1">
    <citation type="journal article" date="2021" name="Sci. Rep.">
        <title>Genome sequencing of the multicellular alga Astrephomene provides insights into convergent evolution of germ-soma differentiation.</title>
        <authorList>
            <person name="Yamashita S."/>
            <person name="Yamamoto K."/>
            <person name="Matsuzaki R."/>
            <person name="Suzuki S."/>
            <person name="Yamaguchi H."/>
            <person name="Hirooka S."/>
            <person name="Minakuchi Y."/>
            <person name="Miyagishima S."/>
            <person name="Kawachi M."/>
            <person name="Toyoda A."/>
            <person name="Nozaki H."/>
        </authorList>
    </citation>
    <scope>NUCLEOTIDE SEQUENCE [LARGE SCALE GENOMIC DNA]</scope>
    <source>
        <strain evidence="11 12">NIES-4017</strain>
    </source>
</reference>
<dbReference type="Gene3D" id="3.40.50.800">
    <property type="entry name" value="Anticodon-binding domain"/>
    <property type="match status" value="1"/>
</dbReference>
<dbReference type="CDD" id="cd00778">
    <property type="entry name" value="ProRS_core_arch_euk"/>
    <property type="match status" value="1"/>
</dbReference>
<dbReference type="InterPro" id="IPR006195">
    <property type="entry name" value="aa-tRNA-synth_II"/>
</dbReference>
<evidence type="ECO:0000256" key="2">
    <source>
        <dbReference type="ARBA" id="ARBA00022598"/>
    </source>
</evidence>
<feature type="domain" description="Aminoacyl-transfer RNA synthetases class-II family profile" evidence="10">
    <location>
        <begin position="166"/>
        <end position="406"/>
    </location>
</feature>
<evidence type="ECO:0000256" key="9">
    <source>
        <dbReference type="SAM" id="MobiDB-lite"/>
    </source>
</evidence>
<keyword evidence="4" id="KW-0067">ATP-binding</keyword>
<dbReference type="PROSITE" id="PS50862">
    <property type="entry name" value="AA_TRNA_LIGASE_II"/>
    <property type="match status" value="1"/>
</dbReference>
<dbReference type="HAMAP" id="MF_01571">
    <property type="entry name" value="Pro_tRNA_synth_type3"/>
    <property type="match status" value="1"/>
</dbReference>
<dbReference type="InterPro" id="IPR045864">
    <property type="entry name" value="aa-tRNA-synth_II/BPL/LPL"/>
</dbReference>
<organism evidence="11 12">
    <name type="scientific">Astrephomene gubernaculifera</name>
    <dbReference type="NCBI Taxonomy" id="47775"/>
    <lineage>
        <taxon>Eukaryota</taxon>
        <taxon>Viridiplantae</taxon>
        <taxon>Chlorophyta</taxon>
        <taxon>core chlorophytes</taxon>
        <taxon>Chlorophyceae</taxon>
        <taxon>CS clade</taxon>
        <taxon>Chlamydomonadales</taxon>
        <taxon>Astrephomenaceae</taxon>
        <taxon>Astrephomene</taxon>
    </lineage>
</organism>
<dbReference type="Pfam" id="PF09180">
    <property type="entry name" value="ProRS-C_1"/>
    <property type="match status" value="1"/>
</dbReference>
<dbReference type="Gene3D" id="3.30.930.10">
    <property type="entry name" value="Bira Bifunctional Protein, Domain 2"/>
    <property type="match status" value="1"/>
</dbReference>
<dbReference type="InterPro" id="IPR033721">
    <property type="entry name" value="ProRS_core_arch_euk"/>
</dbReference>
<feature type="region of interest" description="Disordered" evidence="9">
    <location>
        <begin position="47"/>
        <end position="127"/>
    </location>
</feature>
<dbReference type="GO" id="GO:0005524">
    <property type="term" value="F:ATP binding"/>
    <property type="evidence" value="ECO:0007669"/>
    <property type="project" value="UniProtKB-KW"/>
</dbReference>
<dbReference type="InterPro" id="IPR036621">
    <property type="entry name" value="Anticodon-bd_dom_sf"/>
</dbReference>
<dbReference type="PANTHER" id="PTHR43382">
    <property type="entry name" value="PROLYL-TRNA SYNTHETASE"/>
    <property type="match status" value="1"/>
</dbReference>
<dbReference type="InterPro" id="IPR004499">
    <property type="entry name" value="Pro-tRNA-ligase_IIa_arc-type"/>
</dbReference>
<dbReference type="Pfam" id="PF00587">
    <property type="entry name" value="tRNA-synt_2b"/>
    <property type="match status" value="1"/>
</dbReference>
<feature type="compositionally biased region" description="Basic and acidic residues" evidence="9">
    <location>
        <begin position="85"/>
        <end position="113"/>
    </location>
</feature>
<dbReference type="InterPro" id="IPR004154">
    <property type="entry name" value="Anticodon-bd"/>
</dbReference>
<evidence type="ECO:0000256" key="5">
    <source>
        <dbReference type="ARBA" id="ARBA00022917"/>
    </source>
</evidence>
<dbReference type="InterPro" id="IPR017449">
    <property type="entry name" value="Pro-tRNA_synth_II"/>
</dbReference>
<dbReference type="SUPFAM" id="SSF52954">
    <property type="entry name" value="Class II aaRS ABD-related"/>
    <property type="match status" value="1"/>
</dbReference>
<keyword evidence="6" id="KW-0030">Aminoacyl-tRNA synthetase</keyword>
<feature type="compositionally biased region" description="Gly residues" evidence="9">
    <location>
        <begin position="114"/>
        <end position="127"/>
    </location>
</feature>
<proteinExistence type="inferred from homology"/>
<dbReference type="GO" id="GO:0005737">
    <property type="term" value="C:cytoplasm"/>
    <property type="evidence" value="ECO:0007669"/>
    <property type="project" value="InterPro"/>
</dbReference>
<dbReference type="SUPFAM" id="SSF64586">
    <property type="entry name" value="C-terminal domain of ProRS"/>
    <property type="match status" value="1"/>
</dbReference>
<sequence>MLTRLLLLGSKRYTSLLPLLASGSVAPIQNILLSANSLSKAGLPTLLSQQQQRHKMASTEESNVPAPAPEAEKPVAEQPAAAPPAKEKKEKAPKEKKEKPKKEPKQDQADGKKSGGGAAGDAKGGLGLKNSKKDNFGEWYSELVVASELISYYDVSGCYILRPWAYAMWEVVQGWFDKRIKQLGVQNSYFPLFITEDVLNTEKDHVEGFAPEVAWVTKYGNSTMDKPIAIRPTSETVMYPYFAQWIRSHRDLPLRLNQWTNVVRWEFKYPTPFIRSREFLWQEGHTAFATQEEAEKEVLDILELYRGVYEDVLAVPVTKGRKSKKEQFAGAFYTTTVEAYIPETGRGIQGATSHCLGQNFSKMFSIQFEDDDRQKQHVWQNSWGLTTRSLGVMIMTHADDKGLVLPPRVAPKQVVIIPIPKANTPPEMVQAMMDKVSEFTAALEGAGVRVVTDTRANYTPGWKYNHWELRGLPLRMELGPKDMDNKAVVLARRDTGAKESVSWDDVVARVPALLETIQADMFAAAHARTADCTEVCHSFEQFMTALSNKHMALTPWADEEEIEEEVKKKSTTPDAMGAKTLCLPFEAPPLPEGTKCFYSGKPAKNWALWGRSY</sequence>
<protein>
    <recommendedName>
        <fullName evidence="1">proline--tRNA ligase</fullName>
        <ecNumber evidence="1">6.1.1.15</ecNumber>
    </recommendedName>
    <alternativeName>
        <fullName evidence="7">Prolyl-tRNA synthetase</fullName>
    </alternativeName>
</protein>
<keyword evidence="3" id="KW-0547">Nucleotide-binding</keyword>
<dbReference type="NCBIfam" id="TIGR00408">
    <property type="entry name" value="proS_fam_I"/>
    <property type="match status" value="1"/>
</dbReference>
<comment type="caution">
    <text evidence="11">The sequence shown here is derived from an EMBL/GenBank/DDBJ whole genome shotgun (WGS) entry which is preliminary data.</text>
</comment>
<dbReference type="InterPro" id="IPR016061">
    <property type="entry name" value="Pro-tRNA_ligase_II_C"/>
</dbReference>